<accession>A0A9N8YYJ5</accession>
<keyword evidence="3" id="KW-1185">Reference proteome</keyword>
<dbReference type="Proteomes" id="UP000789375">
    <property type="component" value="Unassembled WGS sequence"/>
</dbReference>
<reference evidence="2" key="1">
    <citation type="submission" date="2021-06" db="EMBL/GenBank/DDBJ databases">
        <authorList>
            <person name="Kallberg Y."/>
            <person name="Tangrot J."/>
            <person name="Rosling A."/>
        </authorList>
    </citation>
    <scope>NUCLEOTIDE SEQUENCE</scope>
    <source>
        <strain evidence="2">87-6 pot B 2015</strain>
    </source>
</reference>
<proteinExistence type="predicted"/>
<organism evidence="2 3">
    <name type="scientific">Funneliformis mosseae</name>
    <name type="common">Endomycorrhizal fungus</name>
    <name type="synonym">Glomus mosseae</name>
    <dbReference type="NCBI Taxonomy" id="27381"/>
    <lineage>
        <taxon>Eukaryota</taxon>
        <taxon>Fungi</taxon>
        <taxon>Fungi incertae sedis</taxon>
        <taxon>Mucoromycota</taxon>
        <taxon>Glomeromycotina</taxon>
        <taxon>Glomeromycetes</taxon>
        <taxon>Glomerales</taxon>
        <taxon>Glomeraceae</taxon>
        <taxon>Funneliformis</taxon>
    </lineage>
</organism>
<evidence type="ECO:0000259" key="1">
    <source>
        <dbReference type="PROSITE" id="PS51886"/>
    </source>
</evidence>
<dbReference type="InterPro" id="IPR006571">
    <property type="entry name" value="TLDc_dom"/>
</dbReference>
<dbReference type="PROSITE" id="PS51886">
    <property type="entry name" value="TLDC"/>
    <property type="match status" value="1"/>
</dbReference>
<dbReference type="AlphaFoldDB" id="A0A9N8YYJ5"/>
<name>A0A9N8YYJ5_FUNMO</name>
<dbReference type="Pfam" id="PF07534">
    <property type="entry name" value="TLD"/>
    <property type="match status" value="1"/>
</dbReference>
<gene>
    <name evidence="2" type="ORF">FMOSSE_LOCUS1915</name>
</gene>
<evidence type="ECO:0000313" key="2">
    <source>
        <dbReference type="EMBL" id="CAG8458512.1"/>
    </source>
</evidence>
<feature type="domain" description="TLDc" evidence="1">
    <location>
        <begin position="137"/>
        <end position="312"/>
    </location>
</feature>
<protein>
    <submittedName>
        <fullName evidence="2">7657_t:CDS:1</fullName>
    </submittedName>
</protein>
<sequence>MNDTFVVIQNIDPCELNLTKRSDEEILGLLIASDELLLEELFKHIQDYLIEKQTSWVQENFVNRVEWNQENFKALKKTLNQLIPLIRFVEISRADFLNKVHPYEAIIPRHMYKEIAEFHHKGNLPKMITLAPRVASTIIKPKLASVICNWIDKKDSNVLSFNNGYKFNLIYTKSRDGLDCMTFNNKCNLKGPFVVLIKVQSNRIYGGYNPIGYASRGHWSGEGKWLTSSNSFIFSFENDQDMQNMRIGRVINTMYSVYENYNRIFFNFGNHLFINRQMLHLNNNKIYNNVINIDNYKNVCLPIEEIEVFSVVKKCP</sequence>
<evidence type="ECO:0000313" key="3">
    <source>
        <dbReference type="Proteomes" id="UP000789375"/>
    </source>
</evidence>
<dbReference type="EMBL" id="CAJVPP010000228">
    <property type="protein sequence ID" value="CAG8458512.1"/>
    <property type="molecule type" value="Genomic_DNA"/>
</dbReference>
<comment type="caution">
    <text evidence="2">The sequence shown here is derived from an EMBL/GenBank/DDBJ whole genome shotgun (WGS) entry which is preliminary data.</text>
</comment>